<feature type="compositionally biased region" description="Acidic residues" evidence="7">
    <location>
        <begin position="453"/>
        <end position="470"/>
    </location>
</feature>
<dbReference type="InterPro" id="IPR038744">
    <property type="entry name" value="Hri1_N"/>
</dbReference>
<evidence type="ECO:0000256" key="5">
    <source>
        <dbReference type="ARBA" id="ARBA00022490"/>
    </source>
</evidence>
<feature type="region of interest" description="Disordered" evidence="7">
    <location>
        <begin position="446"/>
        <end position="473"/>
    </location>
</feature>
<dbReference type="Gene3D" id="2.40.128.320">
    <property type="entry name" value="Protein HRI1, N-terminal domain"/>
    <property type="match status" value="2"/>
</dbReference>
<dbReference type="GO" id="GO:0005737">
    <property type="term" value="C:cytoplasm"/>
    <property type="evidence" value="ECO:0007669"/>
    <property type="project" value="UniProtKB-SubCell"/>
</dbReference>
<keyword evidence="8" id="KW-0472">Membrane</keyword>
<keyword evidence="10" id="KW-1185">Reference proteome</keyword>
<evidence type="ECO:0000256" key="6">
    <source>
        <dbReference type="ARBA" id="ARBA00023242"/>
    </source>
</evidence>
<dbReference type="CDD" id="cd11693">
    <property type="entry name" value="HRI1_C_like"/>
    <property type="match status" value="1"/>
</dbReference>
<evidence type="ECO:0000313" key="10">
    <source>
        <dbReference type="Proteomes" id="UP000001881"/>
    </source>
</evidence>
<dbReference type="HOGENOM" id="CLU_459396_0_0_1"/>
<keyword evidence="5" id="KW-0963">Cytoplasm</keyword>
<dbReference type="InterPro" id="IPR043047">
    <property type="entry name" value="Hri1_N_sf"/>
</dbReference>
<evidence type="ECO:0000256" key="3">
    <source>
        <dbReference type="ARBA" id="ARBA00005229"/>
    </source>
</evidence>
<feature type="region of interest" description="Disordered" evidence="7">
    <location>
        <begin position="148"/>
        <end position="187"/>
    </location>
</feature>
<feature type="compositionally biased region" description="Basic and acidic residues" evidence="7">
    <location>
        <begin position="100"/>
        <end position="112"/>
    </location>
</feature>
<keyword evidence="8" id="KW-1133">Transmembrane helix</keyword>
<organism evidence="9 10">
    <name type="scientific">Sordaria macrospora (strain ATCC MYA-333 / DSM 997 / K(L3346) / K-hell)</name>
    <dbReference type="NCBI Taxonomy" id="771870"/>
    <lineage>
        <taxon>Eukaryota</taxon>
        <taxon>Fungi</taxon>
        <taxon>Dikarya</taxon>
        <taxon>Ascomycota</taxon>
        <taxon>Pezizomycotina</taxon>
        <taxon>Sordariomycetes</taxon>
        <taxon>Sordariomycetidae</taxon>
        <taxon>Sordariales</taxon>
        <taxon>Sordariaceae</taxon>
        <taxon>Sordaria</taxon>
    </lineage>
</organism>
<dbReference type="GO" id="GO:0005634">
    <property type="term" value="C:nucleus"/>
    <property type="evidence" value="ECO:0007669"/>
    <property type="project" value="UniProtKB-SubCell"/>
</dbReference>
<dbReference type="Proteomes" id="UP000001881">
    <property type="component" value="Unassembled WGS sequence"/>
</dbReference>
<comment type="similarity">
    <text evidence="3">Belongs to the HRI1 family.</text>
</comment>
<accession>F7VUD1</accession>
<name>F7VUD1_SORMK</name>
<feature type="compositionally biased region" description="Low complexity" evidence="7">
    <location>
        <begin position="176"/>
        <end position="187"/>
    </location>
</feature>
<dbReference type="EMBL" id="CABT02000007">
    <property type="protein sequence ID" value="CCC09120.1"/>
    <property type="molecule type" value="Genomic_DNA"/>
</dbReference>
<comment type="caution">
    <text evidence="9">The sequence shown here is derived from an EMBL/GenBank/DDBJ whole genome shotgun (WGS) entry which is preliminary data.</text>
</comment>
<feature type="region of interest" description="Disordered" evidence="7">
    <location>
        <begin position="36"/>
        <end position="114"/>
    </location>
</feature>
<dbReference type="InParanoid" id="F7VUD1"/>
<evidence type="ECO:0000256" key="8">
    <source>
        <dbReference type="SAM" id="Phobius"/>
    </source>
</evidence>
<dbReference type="eggNOG" id="ENOG502S8GG">
    <property type="taxonomic scope" value="Eukaryota"/>
</dbReference>
<dbReference type="GeneID" id="10806963"/>
<protein>
    <recommendedName>
        <fullName evidence="4">Protein HRI1</fullName>
    </recommendedName>
</protein>
<feature type="compositionally biased region" description="Polar residues" evidence="7">
    <location>
        <begin position="322"/>
        <end position="334"/>
    </location>
</feature>
<evidence type="ECO:0000256" key="2">
    <source>
        <dbReference type="ARBA" id="ARBA00004496"/>
    </source>
</evidence>
<feature type="region of interest" description="Disordered" evidence="7">
    <location>
        <begin position="322"/>
        <end position="343"/>
    </location>
</feature>
<evidence type="ECO:0000256" key="1">
    <source>
        <dbReference type="ARBA" id="ARBA00004123"/>
    </source>
</evidence>
<feature type="compositionally biased region" description="Low complexity" evidence="7">
    <location>
        <begin position="46"/>
        <end position="74"/>
    </location>
</feature>
<dbReference type="VEuPathDB" id="FungiDB:SMAC_03054"/>
<dbReference type="InterPro" id="IPR031818">
    <property type="entry name" value="Hri1"/>
</dbReference>
<evidence type="ECO:0000313" key="9">
    <source>
        <dbReference type="EMBL" id="CCC09120.1"/>
    </source>
</evidence>
<feature type="transmembrane region" description="Helical" evidence="8">
    <location>
        <begin position="117"/>
        <end position="138"/>
    </location>
</feature>
<dbReference type="OrthoDB" id="4045395at2759"/>
<gene>
    <name evidence="9" type="ORF">SMAC_03054</name>
</gene>
<keyword evidence="8" id="KW-0812">Transmembrane</keyword>
<proteinExistence type="inferred from homology"/>
<keyword evidence="6" id="KW-0539">Nucleus</keyword>
<comment type="subcellular location">
    <subcellularLocation>
        <location evidence="2">Cytoplasm</location>
    </subcellularLocation>
    <subcellularLocation>
        <location evidence="1">Nucleus</location>
    </subcellularLocation>
</comment>
<feature type="compositionally biased region" description="Polar residues" evidence="7">
    <location>
        <begin position="75"/>
        <end position="99"/>
    </location>
</feature>
<dbReference type="AlphaFoldDB" id="F7VUD1"/>
<reference evidence="9 10" key="1">
    <citation type="journal article" date="2010" name="PLoS Genet.">
        <title>De novo assembly of a 40 Mb eukaryotic genome from short sequence reads: Sordaria macrospora, a model organism for fungal morphogenesis.</title>
        <authorList>
            <person name="Nowrousian M."/>
            <person name="Stajich J."/>
            <person name="Chu M."/>
            <person name="Engh I."/>
            <person name="Espagne E."/>
            <person name="Halliday K."/>
            <person name="Kamerewerd J."/>
            <person name="Kempken F."/>
            <person name="Knab B."/>
            <person name="Kuo H.C."/>
            <person name="Osiewacz H.D."/>
            <person name="Poeggeler S."/>
            <person name="Read N."/>
            <person name="Seiler S."/>
            <person name="Smith K."/>
            <person name="Zickler D."/>
            <person name="Kueck U."/>
            <person name="Freitag M."/>
        </authorList>
    </citation>
    <scope>NUCLEOTIDE SEQUENCE [LARGE SCALE GENOMIC DNA]</scope>
    <source>
        <strain evidence="10">ATCC MYA-333 / DSM 997 / K(L3346) / K-hell</strain>
        <tissue evidence="9">Mycelium</tissue>
    </source>
</reference>
<evidence type="ECO:0000256" key="4">
    <source>
        <dbReference type="ARBA" id="ARBA00017063"/>
    </source>
</evidence>
<dbReference type="CDD" id="cd11692">
    <property type="entry name" value="HRI1_N_like"/>
    <property type="match status" value="1"/>
</dbReference>
<dbReference type="Pfam" id="PF16815">
    <property type="entry name" value="HRI1"/>
    <property type="match status" value="1"/>
</dbReference>
<evidence type="ECO:0000256" key="7">
    <source>
        <dbReference type="SAM" id="MobiDB-lite"/>
    </source>
</evidence>
<sequence length="594" mass="64851">MEQPTAKCKNGQMTDFGTMTFPSRKPDLFANMVQINWQASDRDESATTTTTSAETSATASDSDSTSDSASASRSNPNLVTITRTLSASLTTETLDSTGSKQEDTDTDTDKPAMGKGAVAGTVVGVIMFVILFPVGWLFRRNQQKKAAAQASPEAGDDSDSAVDPTRSLVGTETSRAPGSSAAGAPQQVYADYPTQEVPGDHKPYAAAVYSVSQLDDTKITPELPIHHEIHEVHAPGAHTIPELPGHSEVHEVHVPGAHTTPELPTEHPATRSRRLNPPLHPLALQLLQRHRQPPPSEPTSTIVLTSPSGRFVDLRILKQDPSSTDHASVFSQTEPKAEEAKSKTLPVSRLDWAIAGTSTHTPTRPTIGYYGQKLILPDGRTVNGSVADLKKGKYPYVRGRWTHWVDSRVVYSADSKNGDEAPADEGDMYRMPEDQRLTLEKGRMVNPKTGREEEYEEVWGPDDDDEEGEEGSQSRCVVWEIDDEAGSKKGRIVRVGRWTQGILRRGDELLCERWKLMGAGGEDKERRWKLDARVGGYFGGEEGRKLDDKDETLAFPEALVDMMITAGEPGKERKVGDTVKGSNGDVWTLMECGP</sequence>
<dbReference type="KEGG" id="smp:10806963"/>